<evidence type="ECO:0000313" key="7">
    <source>
        <dbReference type="EMBL" id="CAG5111272.1"/>
    </source>
</evidence>
<organism evidence="7 8">
    <name type="scientific">Oikopleura dioica</name>
    <name type="common">Tunicate</name>
    <dbReference type="NCBI Taxonomy" id="34765"/>
    <lineage>
        <taxon>Eukaryota</taxon>
        <taxon>Metazoa</taxon>
        <taxon>Chordata</taxon>
        <taxon>Tunicata</taxon>
        <taxon>Appendicularia</taxon>
        <taxon>Copelata</taxon>
        <taxon>Oikopleuridae</taxon>
        <taxon>Oikopleura</taxon>
    </lineage>
</organism>
<comment type="subcellular location">
    <subcellularLocation>
        <location evidence="1">Membrane</location>
        <topology evidence="1">Multi-pass membrane protein</topology>
    </subcellularLocation>
</comment>
<dbReference type="PANTHER" id="PTHR12191:SF37">
    <property type="entry name" value="ZINC TRANSPORTER FOI"/>
    <property type="match status" value="1"/>
</dbReference>
<dbReference type="InterPro" id="IPR003689">
    <property type="entry name" value="ZIP"/>
</dbReference>
<keyword evidence="5 6" id="KW-0472">Membrane</keyword>
<dbReference type="Proteomes" id="UP001158576">
    <property type="component" value="Chromosome 2"/>
</dbReference>
<name>A0ABN7T7D3_OIKDI</name>
<evidence type="ECO:0000256" key="2">
    <source>
        <dbReference type="ARBA" id="ARBA00006939"/>
    </source>
</evidence>
<evidence type="ECO:0000256" key="1">
    <source>
        <dbReference type="ARBA" id="ARBA00004141"/>
    </source>
</evidence>
<feature type="transmembrane region" description="Helical" evidence="6">
    <location>
        <begin position="239"/>
        <end position="258"/>
    </location>
</feature>
<dbReference type="InterPro" id="IPR050799">
    <property type="entry name" value="ZIP_Transporter"/>
</dbReference>
<gene>
    <name evidence="7" type="ORF">OKIOD_LOCUS14361</name>
</gene>
<evidence type="ECO:0000256" key="5">
    <source>
        <dbReference type="ARBA" id="ARBA00023136"/>
    </source>
</evidence>
<protein>
    <submittedName>
        <fullName evidence="7">Oidioi.mRNA.OKI2018_I69.chr2.g5596.t1.cds</fullName>
    </submittedName>
</protein>
<comment type="similarity">
    <text evidence="2">Belongs to the ZIP transporter (TC 2.A.5) family.</text>
</comment>
<dbReference type="PANTHER" id="PTHR12191">
    <property type="entry name" value="SOLUTE CARRIER FAMILY 39"/>
    <property type="match status" value="1"/>
</dbReference>
<reference evidence="7 8" key="1">
    <citation type="submission" date="2021-04" db="EMBL/GenBank/DDBJ databases">
        <authorList>
            <person name="Bliznina A."/>
        </authorList>
    </citation>
    <scope>NUCLEOTIDE SEQUENCE [LARGE SCALE GENOMIC DNA]</scope>
</reference>
<evidence type="ECO:0000256" key="3">
    <source>
        <dbReference type="ARBA" id="ARBA00022692"/>
    </source>
</evidence>
<sequence>MLEQERKAKSESFKFEEIPYQRKRETMMKIPQNTFGDRKTAIYETSGGRITIAGDALSTHGSMHRSTRAFKSSRTTRMTFIQAASSTTDSVYSMSHIGSMSREEIANAIAGVGKAGLVNLQSDVRFNKVRLPKKSDFTLKGLDKVKRYAWLVLLQNGFATFCAGMVIAASFYISLAEGIIIAFSFIWQETLHRCGDYITLIKNGVNPLQSMFFIFLSSIMVIPGAILGMYISHDHQEQWIFALGCGYFMYNSFGIVLPELDEAEARSVWLEAKPMKPFILQNSGLAAGFIICAVFAYVEFEIDWKW</sequence>
<evidence type="ECO:0000256" key="4">
    <source>
        <dbReference type="ARBA" id="ARBA00022989"/>
    </source>
</evidence>
<keyword evidence="4 6" id="KW-1133">Transmembrane helix</keyword>
<feature type="transmembrane region" description="Helical" evidence="6">
    <location>
        <begin position="212"/>
        <end position="232"/>
    </location>
</feature>
<dbReference type="EMBL" id="OU015567">
    <property type="protein sequence ID" value="CAG5111272.1"/>
    <property type="molecule type" value="Genomic_DNA"/>
</dbReference>
<keyword evidence="8" id="KW-1185">Reference proteome</keyword>
<evidence type="ECO:0000256" key="6">
    <source>
        <dbReference type="SAM" id="Phobius"/>
    </source>
</evidence>
<proteinExistence type="inferred from homology"/>
<keyword evidence="3 6" id="KW-0812">Transmembrane</keyword>
<dbReference type="Pfam" id="PF02535">
    <property type="entry name" value="Zip"/>
    <property type="match status" value="1"/>
</dbReference>
<evidence type="ECO:0000313" key="8">
    <source>
        <dbReference type="Proteomes" id="UP001158576"/>
    </source>
</evidence>
<accession>A0ABN7T7D3</accession>
<feature type="transmembrane region" description="Helical" evidence="6">
    <location>
        <begin position="278"/>
        <end position="298"/>
    </location>
</feature>